<accession>A0A914HG81</accession>
<dbReference type="PANTHER" id="PTHR13561">
    <property type="entry name" value="DNA REPLICATION REGULATOR DPB11-RELATED"/>
    <property type="match status" value="1"/>
</dbReference>
<protein>
    <submittedName>
        <fullName evidence="7">BRCT domain-containing protein</fullName>
    </submittedName>
</protein>
<feature type="domain" description="BRCT" evidence="5">
    <location>
        <begin position="360"/>
        <end position="434"/>
    </location>
</feature>
<keyword evidence="6" id="KW-1185">Reference proteome</keyword>
<feature type="compositionally biased region" description="Polar residues" evidence="3">
    <location>
        <begin position="331"/>
        <end position="340"/>
    </location>
</feature>
<dbReference type="InterPro" id="IPR036420">
    <property type="entry name" value="BRCT_dom_sf"/>
</dbReference>
<feature type="region of interest" description="Disordered" evidence="3">
    <location>
        <begin position="247"/>
        <end position="347"/>
    </location>
</feature>
<dbReference type="GO" id="GO:0007095">
    <property type="term" value="P:mitotic G2 DNA damage checkpoint signaling"/>
    <property type="evidence" value="ECO:0007669"/>
    <property type="project" value="TreeGrafter"/>
</dbReference>
<feature type="compositionally biased region" description="Basic and acidic residues" evidence="3">
    <location>
        <begin position="222"/>
        <end position="231"/>
    </location>
</feature>
<evidence type="ECO:0000259" key="5">
    <source>
        <dbReference type="PROSITE" id="PS50172"/>
    </source>
</evidence>
<dbReference type="SUPFAM" id="SSF52113">
    <property type="entry name" value="BRCT domain"/>
    <property type="match status" value="2"/>
</dbReference>
<evidence type="ECO:0000313" key="7">
    <source>
        <dbReference type="WBParaSite" id="Gr19_v10_g16334.t1"/>
    </source>
</evidence>
<reference evidence="7" key="1">
    <citation type="submission" date="2022-11" db="UniProtKB">
        <authorList>
            <consortium name="WormBaseParasite"/>
        </authorList>
    </citation>
    <scope>IDENTIFICATION</scope>
</reference>
<feature type="signal peptide" evidence="4">
    <location>
        <begin position="1"/>
        <end position="24"/>
    </location>
</feature>
<dbReference type="InterPro" id="IPR001357">
    <property type="entry name" value="BRCT_dom"/>
</dbReference>
<sequence length="604" mass="66310">MKNSVILVFRQFCLLLLEWAAVNCVWPTASQERSIGYLEIKGWIAKFKDLISAYKSLTDAKQSFEVALSLLSSDEGTVKKSGGGQPNEDGGENEEGIALGTQGEGEKLSVVEQMEALKQTISTLTLVNKRKEMEFKKDRRSLVEAKDELLKRSNDLEKQLKQQNKTQHLEYTTINAVDIPSGFQRKGSVTPTQPSQQQKTDEHSEDEGELTPRRPSPIPTSERGDLADAEGRSATNAEECFAKALGEGPLRDGSVQNGHTGRQEQSVQSIEVEVHSPLESVQNASPQQPQPPKPTGRLYAKAAQTGKVPRTVAKKEPEIEGGELEPLFPVNRTNMPEQQNTPPPREPLPLSSDSLCLEEGLANPISGIVVTFTGLSRDKRVSLSEKLRKMGAQTSAEMDSEITHLIAEKCDPNSEKYKEARRRKLPVLLPAWVYTASAGDDLGTRSVITPEEIVGTFKTPLFAACEITVSGFPGTERVDIGRLVELHGGVFTGQMSRSSCTHLIAANNSGDKFRLAHEWGTVRVVTSRWLRKCIETGYRLSESNFAFLTDDKVGQRPFSPGWSCLSLPTNQKADNATRAEKMALAPAAKKMKMTPTAKGKLARA</sequence>
<dbReference type="SMART" id="SM00292">
    <property type="entry name" value="BRCT"/>
    <property type="match status" value="2"/>
</dbReference>
<feature type="region of interest" description="Disordered" evidence="3">
    <location>
        <begin position="75"/>
        <end position="96"/>
    </location>
</feature>
<feature type="chain" id="PRO_5038080805" evidence="4">
    <location>
        <begin position="25"/>
        <end position="604"/>
    </location>
</feature>
<evidence type="ECO:0000313" key="6">
    <source>
        <dbReference type="Proteomes" id="UP000887572"/>
    </source>
</evidence>
<dbReference type="Proteomes" id="UP000887572">
    <property type="component" value="Unplaced"/>
</dbReference>
<dbReference type="Gene3D" id="3.40.50.10190">
    <property type="entry name" value="BRCT domain"/>
    <property type="match status" value="2"/>
</dbReference>
<evidence type="ECO:0000256" key="1">
    <source>
        <dbReference type="ARBA" id="ARBA00022737"/>
    </source>
</evidence>
<keyword evidence="2" id="KW-0175">Coiled coil</keyword>
<dbReference type="GO" id="GO:0033314">
    <property type="term" value="P:mitotic DNA replication checkpoint signaling"/>
    <property type="evidence" value="ECO:0007669"/>
    <property type="project" value="TreeGrafter"/>
</dbReference>
<dbReference type="Pfam" id="PF12738">
    <property type="entry name" value="PTCB-BRCT"/>
    <property type="match status" value="2"/>
</dbReference>
<dbReference type="WBParaSite" id="Gr19_v10_g16334.t1">
    <property type="protein sequence ID" value="Gr19_v10_g16334.t1"/>
    <property type="gene ID" value="Gr19_v10_g16334"/>
</dbReference>
<feature type="coiled-coil region" evidence="2">
    <location>
        <begin position="139"/>
        <end position="166"/>
    </location>
</feature>
<dbReference type="PROSITE" id="PS50172">
    <property type="entry name" value="BRCT"/>
    <property type="match status" value="2"/>
</dbReference>
<feature type="compositionally biased region" description="Polar residues" evidence="3">
    <location>
        <begin position="254"/>
        <end position="269"/>
    </location>
</feature>
<dbReference type="CDD" id="cd00027">
    <property type="entry name" value="BRCT"/>
    <property type="match status" value="1"/>
</dbReference>
<evidence type="ECO:0000256" key="2">
    <source>
        <dbReference type="SAM" id="Coils"/>
    </source>
</evidence>
<dbReference type="PANTHER" id="PTHR13561:SF20">
    <property type="entry name" value="DNA TOPOISOMERASE 2-BINDING PROTEIN 1"/>
    <property type="match status" value="1"/>
</dbReference>
<organism evidence="6 7">
    <name type="scientific">Globodera rostochiensis</name>
    <name type="common">Golden nematode worm</name>
    <name type="synonym">Heterodera rostochiensis</name>
    <dbReference type="NCBI Taxonomy" id="31243"/>
    <lineage>
        <taxon>Eukaryota</taxon>
        <taxon>Metazoa</taxon>
        <taxon>Ecdysozoa</taxon>
        <taxon>Nematoda</taxon>
        <taxon>Chromadorea</taxon>
        <taxon>Rhabditida</taxon>
        <taxon>Tylenchina</taxon>
        <taxon>Tylenchomorpha</taxon>
        <taxon>Tylenchoidea</taxon>
        <taxon>Heteroderidae</taxon>
        <taxon>Heteroderinae</taxon>
        <taxon>Globodera</taxon>
    </lineage>
</organism>
<feature type="compositionally biased region" description="Polar residues" evidence="3">
    <location>
        <begin position="187"/>
        <end position="198"/>
    </location>
</feature>
<keyword evidence="4" id="KW-0732">Signal</keyword>
<evidence type="ECO:0000256" key="3">
    <source>
        <dbReference type="SAM" id="MobiDB-lite"/>
    </source>
</evidence>
<dbReference type="AlphaFoldDB" id="A0A914HG81"/>
<dbReference type="GO" id="GO:0006270">
    <property type="term" value="P:DNA replication initiation"/>
    <property type="evidence" value="ECO:0007669"/>
    <property type="project" value="TreeGrafter"/>
</dbReference>
<dbReference type="CDD" id="cd17731">
    <property type="entry name" value="BRCT_TopBP1_rpt2_like"/>
    <property type="match status" value="1"/>
</dbReference>
<feature type="region of interest" description="Disordered" evidence="3">
    <location>
        <begin position="180"/>
        <end position="235"/>
    </location>
</feature>
<keyword evidence="1" id="KW-0677">Repeat</keyword>
<dbReference type="InterPro" id="IPR059215">
    <property type="entry name" value="BRCT2_TopBP1-like"/>
</dbReference>
<evidence type="ECO:0000256" key="4">
    <source>
        <dbReference type="SAM" id="SignalP"/>
    </source>
</evidence>
<name>A0A914HG81_GLORO</name>
<proteinExistence type="predicted"/>
<feature type="domain" description="BRCT" evidence="5">
    <location>
        <begin position="457"/>
        <end position="547"/>
    </location>
</feature>